<organism evidence="2 3">
    <name type="scientific">Saccharopolyspora shandongensis</name>
    <dbReference type="NCBI Taxonomy" id="418495"/>
    <lineage>
        <taxon>Bacteria</taxon>
        <taxon>Bacillati</taxon>
        <taxon>Actinomycetota</taxon>
        <taxon>Actinomycetes</taxon>
        <taxon>Pseudonocardiales</taxon>
        <taxon>Pseudonocardiaceae</taxon>
        <taxon>Saccharopolyspora</taxon>
    </lineage>
</organism>
<dbReference type="Pfam" id="PF19953">
    <property type="entry name" value="EACC1"/>
    <property type="match status" value="1"/>
</dbReference>
<evidence type="ECO:0000256" key="1">
    <source>
        <dbReference type="SAM" id="Phobius"/>
    </source>
</evidence>
<evidence type="ECO:0000313" key="2">
    <source>
        <dbReference type="EMBL" id="SDW75563.1"/>
    </source>
</evidence>
<dbReference type="AlphaFoldDB" id="A0A1H2W4I8"/>
<sequence length="132" mass="14212">MARWLVGFDLSEDTPERLENLTQRLLAELRELGAVRVDRVRGRGPDGAKSGAALEIGQLVLSGIFSAATAAACAKVLVARFDQAKARRVSIERDGEKVEFDGLTAKDQHLLVEAIAAKLLDEDPDGGASDQR</sequence>
<dbReference type="Proteomes" id="UP000199529">
    <property type="component" value="Unassembled WGS sequence"/>
</dbReference>
<dbReference type="STRING" id="418495.SAMN05216215_100552"/>
<keyword evidence="1" id="KW-1133">Transmembrane helix</keyword>
<dbReference type="OrthoDB" id="3688108at2"/>
<dbReference type="InterPro" id="IPR045428">
    <property type="entry name" value="EACC1"/>
</dbReference>
<evidence type="ECO:0000313" key="3">
    <source>
        <dbReference type="Proteomes" id="UP000199529"/>
    </source>
</evidence>
<protein>
    <submittedName>
        <fullName evidence="2">Uncharacterized protein</fullName>
    </submittedName>
</protein>
<keyword evidence="3" id="KW-1185">Reference proteome</keyword>
<accession>A0A1H2W4I8</accession>
<feature type="transmembrane region" description="Helical" evidence="1">
    <location>
        <begin position="56"/>
        <end position="78"/>
    </location>
</feature>
<reference evidence="3" key="1">
    <citation type="submission" date="2016-10" db="EMBL/GenBank/DDBJ databases">
        <authorList>
            <person name="Varghese N."/>
            <person name="Submissions S."/>
        </authorList>
    </citation>
    <scope>NUCLEOTIDE SEQUENCE [LARGE SCALE GENOMIC DNA]</scope>
    <source>
        <strain evidence="3">CGMCC 4.3530</strain>
    </source>
</reference>
<keyword evidence="1" id="KW-0812">Transmembrane</keyword>
<proteinExistence type="predicted"/>
<dbReference type="RefSeq" id="WP_093262561.1">
    <property type="nucleotide sequence ID" value="NZ_FNOK01000005.1"/>
</dbReference>
<keyword evidence="1" id="KW-0472">Membrane</keyword>
<gene>
    <name evidence="2" type="ORF">SAMN05216215_100552</name>
</gene>
<name>A0A1H2W4I8_9PSEU</name>
<dbReference type="EMBL" id="FNOK01000005">
    <property type="protein sequence ID" value="SDW75563.1"/>
    <property type="molecule type" value="Genomic_DNA"/>
</dbReference>